<accession>U6KC45</accession>
<proteinExistence type="predicted"/>
<sequence>MPTEKLPPTGLGAPRNTNVPPLPPQRSPVGTLPSSAAAGGAAAAAARGGAAGSAVPAHLRRGRSLLVLTQDNQYKLSAPPADPHGARSPSRDAWRPTITSGAATSPRNPGERPGVVAHGAGGAPVGTSAETQERGRVWLHMALGVPQ</sequence>
<feature type="region of interest" description="Disordered" evidence="1">
    <location>
        <begin position="1"/>
        <end position="41"/>
    </location>
</feature>
<reference evidence="2" key="1">
    <citation type="submission" date="2013-10" db="EMBL/GenBank/DDBJ databases">
        <title>Genomic analysis of the causative agents of coccidiosis in chickens.</title>
        <authorList>
            <person name="Reid A.J."/>
            <person name="Blake D."/>
            <person name="Billington K."/>
            <person name="Browne H."/>
            <person name="Dunn M."/>
            <person name="Hung S."/>
            <person name="Kawahara F."/>
            <person name="Miranda-Saavedra D."/>
            <person name="Mourier T."/>
            <person name="Nagra H."/>
            <person name="Otto T.D."/>
            <person name="Rawlings N."/>
            <person name="Sanchez A."/>
            <person name="Sanders M."/>
            <person name="Subramaniam C."/>
            <person name="Tay Y."/>
            <person name="Dear P."/>
            <person name="Doerig C."/>
            <person name="Gruber A."/>
            <person name="Parkinson J."/>
            <person name="Shirley M."/>
            <person name="Wan K.L."/>
            <person name="Berriman M."/>
            <person name="Tomley F."/>
            <person name="Pain A."/>
        </authorList>
    </citation>
    <scope>NUCLEOTIDE SEQUENCE [LARGE SCALE GENOMIC DNA]</scope>
    <source>
        <strain evidence="2">Houghton</strain>
    </source>
</reference>
<dbReference type="AlphaFoldDB" id="U6KC45"/>
<feature type="region of interest" description="Disordered" evidence="1">
    <location>
        <begin position="70"/>
        <end position="134"/>
    </location>
</feature>
<dbReference type="GeneID" id="25376893"/>
<gene>
    <name evidence="2" type="ORF">EMH_0019860</name>
</gene>
<keyword evidence="3" id="KW-1185">Reference proteome</keyword>
<evidence type="ECO:0000313" key="2">
    <source>
        <dbReference type="EMBL" id="CDJ34341.1"/>
    </source>
</evidence>
<dbReference type="RefSeq" id="XP_013356904.1">
    <property type="nucleotide sequence ID" value="XM_013501450.1"/>
</dbReference>
<dbReference type="Proteomes" id="UP000030744">
    <property type="component" value="Unassembled WGS sequence"/>
</dbReference>
<reference evidence="2" key="2">
    <citation type="submission" date="2013-10" db="EMBL/GenBank/DDBJ databases">
        <authorList>
            <person name="Aslett M."/>
        </authorList>
    </citation>
    <scope>NUCLEOTIDE SEQUENCE [LARGE SCALE GENOMIC DNA]</scope>
    <source>
        <strain evidence="2">Houghton</strain>
    </source>
</reference>
<feature type="compositionally biased region" description="Polar residues" evidence="1">
    <location>
        <begin position="97"/>
        <end position="107"/>
    </location>
</feature>
<evidence type="ECO:0000313" key="3">
    <source>
        <dbReference type="Proteomes" id="UP000030744"/>
    </source>
</evidence>
<evidence type="ECO:0000256" key="1">
    <source>
        <dbReference type="SAM" id="MobiDB-lite"/>
    </source>
</evidence>
<dbReference type="VEuPathDB" id="ToxoDB:EMH_0019860"/>
<organism evidence="2 3">
    <name type="scientific">Eimeria mitis</name>
    <dbReference type="NCBI Taxonomy" id="44415"/>
    <lineage>
        <taxon>Eukaryota</taxon>
        <taxon>Sar</taxon>
        <taxon>Alveolata</taxon>
        <taxon>Apicomplexa</taxon>
        <taxon>Conoidasida</taxon>
        <taxon>Coccidia</taxon>
        <taxon>Eucoccidiorida</taxon>
        <taxon>Eimeriorina</taxon>
        <taxon>Eimeriidae</taxon>
        <taxon>Eimeria</taxon>
    </lineage>
</organism>
<protein>
    <submittedName>
        <fullName evidence="2">Uncharacterized protein</fullName>
    </submittedName>
</protein>
<dbReference type="EMBL" id="HG686428">
    <property type="protein sequence ID" value="CDJ34341.1"/>
    <property type="molecule type" value="Genomic_DNA"/>
</dbReference>
<name>U6KC45_9EIME</name>